<dbReference type="Pfam" id="PF03144">
    <property type="entry name" value="GTP_EFTU_D2"/>
    <property type="match status" value="1"/>
</dbReference>
<proteinExistence type="predicted"/>
<dbReference type="SUPFAM" id="SSF50447">
    <property type="entry name" value="Translation proteins"/>
    <property type="match status" value="1"/>
</dbReference>
<protein>
    <recommendedName>
        <fullName evidence="1">Translation elongation factor EFTu-like domain-containing protein</fullName>
    </recommendedName>
</protein>
<comment type="caution">
    <text evidence="2">The sequence shown here is derived from an EMBL/GenBank/DDBJ whole genome shotgun (WGS) entry which is preliminary data.</text>
</comment>
<feature type="domain" description="Translation elongation factor EFTu-like" evidence="1">
    <location>
        <begin position="43"/>
        <end position="113"/>
    </location>
</feature>
<dbReference type="PANTHER" id="PTHR43721">
    <property type="entry name" value="ELONGATION FACTOR TU-RELATED"/>
    <property type="match status" value="1"/>
</dbReference>
<dbReference type="InterPro" id="IPR009000">
    <property type="entry name" value="Transl_B-barrel_sf"/>
</dbReference>
<dbReference type="EMBL" id="QSQN01000013">
    <property type="protein sequence ID" value="RGK40597.1"/>
    <property type="molecule type" value="Genomic_DNA"/>
</dbReference>
<dbReference type="InterPro" id="IPR050055">
    <property type="entry name" value="EF-Tu_GTPase"/>
</dbReference>
<dbReference type="GO" id="GO:0003746">
    <property type="term" value="F:translation elongation factor activity"/>
    <property type="evidence" value="ECO:0007669"/>
    <property type="project" value="TreeGrafter"/>
</dbReference>
<dbReference type="PANTHER" id="PTHR43721:SF22">
    <property type="entry name" value="ELONGATION FACTOR TU, MITOCHONDRIAL"/>
    <property type="match status" value="1"/>
</dbReference>
<evidence type="ECO:0000259" key="1">
    <source>
        <dbReference type="Pfam" id="PF03144"/>
    </source>
</evidence>
<dbReference type="AlphaFoldDB" id="A0A3E4LT53"/>
<name>A0A3E4LT53_9FIRM</name>
<dbReference type="RefSeq" id="WP_117688037.1">
    <property type="nucleotide sequence ID" value="NZ_CAUFBW010000017.1"/>
</dbReference>
<dbReference type="Gene3D" id="2.40.30.10">
    <property type="entry name" value="Translation factors"/>
    <property type="match status" value="1"/>
</dbReference>
<organism evidence="2 3">
    <name type="scientific">[Ruminococcus] lactaris</name>
    <dbReference type="NCBI Taxonomy" id="46228"/>
    <lineage>
        <taxon>Bacteria</taxon>
        <taxon>Bacillati</taxon>
        <taxon>Bacillota</taxon>
        <taxon>Clostridia</taxon>
        <taxon>Lachnospirales</taxon>
        <taxon>Lachnospiraceae</taxon>
        <taxon>Mediterraneibacter</taxon>
    </lineage>
</organism>
<evidence type="ECO:0000313" key="2">
    <source>
        <dbReference type="EMBL" id="RGK40597.1"/>
    </source>
</evidence>
<accession>A0A3E4LT53</accession>
<dbReference type="InterPro" id="IPR004161">
    <property type="entry name" value="EFTu-like_2"/>
</dbReference>
<gene>
    <name evidence="2" type="ORF">DXD17_06420</name>
</gene>
<dbReference type="Proteomes" id="UP000260793">
    <property type="component" value="Unassembled WGS sequence"/>
</dbReference>
<sequence>MGLFGKSKKEREKEYMSRIDVPSCLKENFTLTVDEIFTIIGVGTVVTGNVETGICRTGDKAYINKANGEILETAITSIDVHTKERRSNGSGYKTEHIGIGLRGIYKEQLDKGDKIMVKNANMYGM</sequence>
<reference evidence="2 3" key="1">
    <citation type="submission" date="2018-08" db="EMBL/GenBank/DDBJ databases">
        <title>A genome reference for cultivated species of the human gut microbiota.</title>
        <authorList>
            <person name="Zou Y."/>
            <person name="Xue W."/>
            <person name="Luo G."/>
        </authorList>
    </citation>
    <scope>NUCLEOTIDE SEQUENCE [LARGE SCALE GENOMIC DNA]</scope>
    <source>
        <strain evidence="2 3">TF11-7</strain>
    </source>
</reference>
<evidence type="ECO:0000313" key="3">
    <source>
        <dbReference type="Proteomes" id="UP000260793"/>
    </source>
</evidence>